<dbReference type="Pfam" id="PF03069">
    <property type="entry name" value="FmdA_AmdA"/>
    <property type="match status" value="2"/>
</dbReference>
<name>A0ABT8AFK1_9PROT</name>
<keyword evidence="2" id="KW-1185">Reference proteome</keyword>
<accession>A0ABT8AFK1</accession>
<sequence length="317" mass="33553">MAQHSLRATPETVRIGAFDARFPAVMTVASGDTVQVQCVSGREEVLPPPGSGLAVPPELTAIIAANPGMVPGHICSGPIAIAGAMPGDMLEVRIEAIEPGADWGYNMIRPLAGTLPEDFHETSLMIIPIDRAARTCRLPWGLDLPLAPFFGVMGVAPPPAFGRIGSKEPRIHGGNLDNKELTAGSTLYLPVFVPGANFSVGDGHGVQGDGEVCVTALETCLTGAFTFILHKAEGGTPLLARPRAETPTHHITMGLHEDLDRAMQGALREMIAFIVSRTNLSREQAYAFCSLAVDFHVTQTVNGEKGVHGLLKKGLLF</sequence>
<dbReference type="PANTHER" id="PTHR31891:SF1">
    <property type="entry name" value="FORMAMIDASE C869.04-RELATED"/>
    <property type="match status" value="1"/>
</dbReference>
<dbReference type="Proteomes" id="UP001529369">
    <property type="component" value="Unassembled WGS sequence"/>
</dbReference>
<dbReference type="InterPro" id="IPR004304">
    <property type="entry name" value="FmdA_AmdA"/>
</dbReference>
<dbReference type="SUPFAM" id="SSF141130">
    <property type="entry name" value="Acetamidase/Formamidase-like"/>
    <property type="match status" value="1"/>
</dbReference>
<evidence type="ECO:0000313" key="1">
    <source>
        <dbReference type="EMBL" id="MDN3568331.1"/>
    </source>
</evidence>
<dbReference type="RefSeq" id="WP_290320440.1">
    <property type="nucleotide sequence ID" value="NZ_JAUFPN010000206.1"/>
</dbReference>
<protein>
    <submittedName>
        <fullName evidence="1">Acetamidase/formamidase family protein</fullName>
    </submittedName>
</protein>
<dbReference type="EMBL" id="JAUFPN010000206">
    <property type="protein sequence ID" value="MDN3568331.1"/>
    <property type="molecule type" value="Genomic_DNA"/>
</dbReference>
<gene>
    <name evidence="1" type="ORF">QWZ14_28465</name>
</gene>
<evidence type="ECO:0000313" key="2">
    <source>
        <dbReference type="Proteomes" id="UP001529369"/>
    </source>
</evidence>
<organism evidence="1 2">
    <name type="scientific">Paeniroseomonas aquatica</name>
    <dbReference type="NCBI Taxonomy" id="373043"/>
    <lineage>
        <taxon>Bacteria</taxon>
        <taxon>Pseudomonadati</taxon>
        <taxon>Pseudomonadota</taxon>
        <taxon>Alphaproteobacteria</taxon>
        <taxon>Acetobacterales</taxon>
        <taxon>Acetobacteraceae</taxon>
        <taxon>Paeniroseomonas</taxon>
    </lineage>
</organism>
<reference evidence="2" key="1">
    <citation type="journal article" date="2019" name="Int. J. Syst. Evol. Microbiol.">
        <title>The Global Catalogue of Microorganisms (GCM) 10K type strain sequencing project: providing services to taxonomists for standard genome sequencing and annotation.</title>
        <authorList>
            <consortium name="The Broad Institute Genomics Platform"/>
            <consortium name="The Broad Institute Genome Sequencing Center for Infectious Disease"/>
            <person name="Wu L."/>
            <person name="Ma J."/>
        </authorList>
    </citation>
    <scope>NUCLEOTIDE SEQUENCE [LARGE SCALE GENOMIC DNA]</scope>
    <source>
        <strain evidence="2">CECT 7131</strain>
    </source>
</reference>
<dbReference type="PANTHER" id="PTHR31891">
    <property type="entry name" value="FORMAMIDASE C869.04-RELATED"/>
    <property type="match status" value="1"/>
</dbReference>
<proteinExistence type="predicted"/>
<dbReference type="Gene3D" id="2.60.120.580">
    <property type="entry name" value="Acetamidase/Formamidase-like domains"/>
    <property type="match status" value="2"/>
</dbReference>
<comment type="caution">
    <text evidence="1">The sequence shown here is derived from an EMBL/GenBank/DDBJ whole genome shotgun (WGS) entry which is preliminary data.</text>
</comment>
<dbReference type="Gene3D" id="3.10.28.20">
    <property type="entry name" value="Acetamidase/Formamidase-like domains"/>
    <property type="match status" value="1"/>
</dbReference>